<feature type="compositionally biased region" description="Low complexity" evidence="5">
    <location>
        <begin position="71"/>
        <end position="87"/>
    </location>
</feature>
<name>A0A126X0N5_9EUKA</name>
<evidence type="ECO:0000256" key="4">
    <source>
        <dbReference type="ARBA" id="ARBA00022991"/>
    </source>
</evidence>
<accession>A0A126X0N5</accession>
<evidence type="ECO:0000259" key="6">
    <source>
        <dbReference type="PROSITE" id="PS50112"/>
    </source>
</evidence>
<proteinExistence type="evidence at transcript level"/>
<evidence type="ECO:0000313" key="9">
    <source>
        <dbReference type="EMBL" id="AML78285.1"/>
    </source>
</evidence>
<keyword evidence="3" id="KW-0677">Repeat</keyword>
<protein>
    <submittedName>
        <fullName evidence="9">Putative LOV domain-containing protein</fullName>
    </submittedName>
</protein>
<dbReference type="InterPro" id="IPR000700">
    <property type="entry name" value="PAS-assoc_C"/>
</dbReference>
<dbReference type="GO" id="GO:0046983">
    <property type="term" value="F:protein dimerization activity"/>
    <property type="evidence" value="ECO:0007669"/>
    <property type="project" value="InterPro"/>
</dbReference>
<dbReference type="Gene3D" id="3.30.450.20">
    <property type="entry name" value="PAS domain"/>
    <property type="match status" value="2"/>
</dbReference>
<dbReference type="InterPro" id="IPR001610">
    <property type="entry name" value="PAC"/>
</dbReference>
<dbReference type="PANTHER" id="PTHR47429">
    <property type="entry name" value="PROTEIN TWIN LOV 1"/>
    <property type="match status" value="1"/>
</dbReference>
<dbReference type="AlphaFoldDB" id="A0A126X0N5"/>
<feature type="domain" description="PAC" evidence="7">
    <location>
        <begin position="687"/>
        <end position="731"/>
    </location>
</feature>
<feature type="region of interest" description="Disordered" evidence="5">
    <location>
        <begin position="355"/>
        <end position="389"/>
    </location>
</feature>
<dbReference type="GO" id="GO:0005634">
    <property type="term" value="C:nucleus"/>
    <property type="evidence" value="ECO:0007669"/>
    <property type="project" value="TreeGrafter"/>
</dbReference>
<dbReference type="Pfam" id="PF00010">
    <property type="entry name" value="HLH"/>
    <property type="match status" value="1"/>
</dbReference>
<dbReference type="NCBIfam" id="TIGR00229">
    <property type="entry name" value="sensory_box"/>
    <property type="match status" value="2"/>
</dbReference>
<dbReference type="InterPro" id="IPR011598">
    <property type="entry name" value="bHLH_dom"/>
</dbReference>
<feature type="region of interest" description="Disordered" evidence="5">
    <location>
        <begin position="271"/>
        <end position="291"/>
    </location>
</feature>
<dbReference type="Gene3D" id="4.10.280.10">
    <property type="entry name" value="Helix-loop-helix DNA-binding domain"/>
    <property type="match status" value="1"/>
</dbReference>
<evidence type="ECO:0000259" key="7">
    <source>
        <dbReference type="PROSITE" id="PS50113"/>
    </source>
</evidence>
<feature type="compositionally biased region" description="Basic and acidic residues" evidence="5">
    <location>
        <begin position="276"/>
        <end position="291"/>
    </location>
</feature>
<organism evidence="9">
    <name type="scientific">Gloeochaete wittrockiana</name>
    <dbReference type="NCBI Taxonomy" id="38269"/>
    <lineage>
        <taxon>Eukaryota</taxon>
        <taxon>Glaucocystophyceae</taxon>
        <taxon>Gloeochaetales</taxon>
        <taxon>Gloeochaetaceae</taxon>
        <taxon>Gloeochaete</taxon>
    </lineage>
</organism>
<feature type="domain" description="BHLH" evidence="8">
    <location>
        <begin position="282"/>
        <end position="333"/>
    </location>
</feature>
<dbReference type="InterPro" id="IPR000014">
    <property type="entry name" value="PAS"/>
</dbReference>
<evidence type="ECO:0000259" key="8">
    <source>
        <dbReference type="PROSITE" id="PS50888"/>
    </source>
</evidence>
<feature type="domain" description="PAS" evidence="6">
    <location>
        <begin position="611"/>
        <end position="684"/>
    </location>
</feature>
<keyword evidence="4" id="KW-0157">Chromophore</keyword>
<evidence type="ECO:0000256" key="5">
    <source>
        <dbReference type="SAM" id="MobiDB-lite"/>
    </source>
</evidence>
<dbReference type="SUPFAM" id="SSF47459">
    <property type="entry name" value="HLH, helix-loop-helix DNA-binding domain"/>
    <property type="match status" value="1"/>
</dbReference>
<dbReference type="PROSITE" id="PS50113">
    <property type="entry name" value="PAC"/>
    <property type="match status" value="2"/>
</dbReference>
<keyword evidence="2" id="KW-0288">FMN</keyword>
<dbReference type="SMART" id="SM00086">
    <property type="entry name" value="PAC"/>
    <property type="match status" value="2"/>
</dbReference>
<feature type="region of interest" description="Disordered" evidence="5">
    <location>
        <begin position="64"/>
        <end position="87"/>
    </location>
</feature>
<dbReference type="InterPro" id="IPR036638">
    <property type="entry name" value="HLH_DNA-bd_sf"/>
</dbReference>
<dbReference type="SUPFAM" id="SSF55785">
    <property type="entry name" value="PYP-like sensor domain (PAS domain)"/>
    <property type="match status" value="2"/>
</dbReference>
<dbReference type="InterPro" id="IPR035965">
    <property type="entry name" value="PAS-like_dom_sf"/>
</dbReference>
<sequence>MMKATGSKQKVPNGILGFTETDLQDLITYYEHFDGPPGGPDPVPSDPEFAEILMMSDQLAVPVASPIHPCSNSPSSSRSGSASVDSSAGLVGGSVPYGESLLANMPSPAGASSHFLDDLSLGLQLPSSPSTAAAMISLDPLSLFPSSSLQSSLPNALPTASMSRFPHQPFYLGQDSSQTQLNTDSNAAIVTLEEITSRPHRGGVSQGMRGQGSVGVEGLGYDSAGSPLSSSLVATTAAGLGGKERKRGEQVASGGAVAGAGTGAWPVAMGAGAGLGDDRNQQKKGLHSEVERKRRDLINERIYQLKALVPDLINANANKATILGRAVDHMSELVDENKSLQSQKEVLEAELRKLKLNSGSGSGDTPDDESPAPSPRVGPSAAAGVMRNGRNRKNVNVVPVIKHELNAFGTSWSMGPSNPKRGIVSVPTELGIPPMSLKQFIASALKLAMENMIVTDPNRLGHPIVYATQGFQQMTGYTKEEIIGRNCRFLQGQETDNDTVKGIGQAIKEGREYLTEVLNYRKDGTPFWNLVYITPIQDTAGRTCNYVGVQFDITASNVSSLEPTSNFSPSGTGVEIIEPRTPEQQVLKRSGMALAANPEEGSTKALPNQGLKQLLASILHLSMSNLIVTDPKLPDNPIVYASDGFRNLTGFSRSDIIGRNCRFLQGPGTDAQTIKMISKGLREKKPFLAEILNYRKDKSPFWNLLFITPVLDPYGEPFKYIGVQLDVTDHH</sequence>
<dbReference type="SMART" id="SM00353">
    <property type="entry name" value="HLH"/>
    <property type="match status" value="1"/>
</dbReference>
<evidence type="ECO:0000256" key="1">
    <source>
        <dbReference type="ARBA" id="ARBA00022630"/>
    </source>
</evidence>
<dbReference type="EMBL" id="KU700523">
    <property type="protein sequence ID" value="AML78285.1"/>
    <property type="molecule type" value="mRNA"/>
</dbReference>
<reference evidence="9" key="1">
    <citation type="journal article" date="2016" name="Proc. Natl. Acad. Sci. U.S.A.">
        <title>Functional and topological diversity of LOV domain photoreceptors.</title>
        <authorList>
            <person name="Glantz S.T."/>
            <person name="Carpenter E.J."/>
            <person name="Melkonian M."/>
            <person name="Gardner K.H."/>
            <person name="Boyden E.S."/>
            <person name="Wong G.K."/>
            <person name="Chow B.Y."/>
        </authorList>
    </citation>
    <scope>NUCLEOTIDE SEQUENCE</scope>
    <source>
        <strain evidence="9">PQED_2054478</strain>
    </source>
</reference>
<dbReference type="PROSITE" id="PS50888">
    <property type="entry name" value="BHLH"/>
    <property type="match status" value="1"/>
</dbReference>
<evidence type="ECO:0000256" key="3">
    <source>
        <dbReference type="ARBA" id="ARBA00022737"/>
    </source>
</evidence>
<dbReference type="Pfam" id="PF13426">
    <property type="entry name" value="PAS_9"/>
    <property type="match status" value="2"/>
</dbReference>
<dbReference type="PANTHER" id="PTHR47429:SF2">
    <property type="entry name" value="PROTEIN TWIN LOV 1"/>
    <property type="match status" value="1"/>
</dbReference>
<dbReference type="PROSITE" id="PS50112">
    <property type="entry name" value="PAS"/>
    <property type="match status" value="2"/>
</dbReference>
<feature type="domain" description="PAS" evidence="6">
    <location>
        <begin position="437"/>
        <end position="510"/>
    </location>
</feature>
<dbReference type="CDD" id="cd00130">
    <property type="entry name" value="PAS"/>
    <property type="match status" value="2"/>
</dbReference>
<dbReference type="SMART" id="SM00091">
    <property type="entry name" value="PAS"/>
    <property type="match status" value="2"/>
</dbReference>
<feature type="domain" description="PAC" evidence="7">
    <location>
        <begin position="513"/>
        <end position="565"/>
    </location>
</feature>
<evidence type="ECO:0000256" key="2">
    <source>
        <dbReference type="ARBA" id="ARBA00022643"/>
    </source>
</evidence>
<keyword evidence="1" id="KW-0285">Flavoprotein</keyword>